<keyword evidence="2" id="KW-1185">Reference proteome</keyword>
<dbReference type="SUPFAM" id="SSF53756">
    <property type="entry name" value="UDP-Glycosyltransferase/glycogen phosphorylase"/>
    <property type="match status" value="1"/>
</dbReference>
<name>A0A7M1S4K5_9BACT</name>
<protein>
    <submittedName>
        <fullName evidence="1">Mitochondrial fission ELM1 family protein</fullName>
    </submittedName>
</protein>
<dbReference type="InterPro" id="IPR009367">
    <property type="entry name" value="Elm1-like"/>
</dbReference>
<dbReference type="KEGG" id="sinu:IMZ28_02330"/>
<evidence type="ECO:0000313" key="2">
    <source>
        <dbReference type="Proteomes" id="UP000595074"/>
    </source>
</evidence>
<reference evidence="1 2" key="1">
    <citation type="submission" date="2020-10" db="EMBL/GenBank/DDBJ databases">
        <title>The genome of sulfurovum sp.</title>
        <authorList>
            <person name="Xie S."/>
            <person name="Shao Z."/>
            <person name="Jiang L."/>
        </authorList>
    </citation>
    <scope>NUCLEOTIDE SEQUENCE [LARGE SCALE GENOMIC DNA]</scope>
    <source>
        <strain evidence="1 2">ST-419</strain>
    </source>
</reference>
<accession>A0A7M1S4K5</accession>
<proteinExistence type="predicted"/>
<dbReference type="Proteomes" id="UP000595074">
    <property type="component" value="Chromosome"/>
</dbReference>
<dbReference type="RefSeq" id="WP_197549056.1">
    <property type="nucleotide sequence ID" value="NZ_CP063164.1"/>
</dbReference>
<dbReference type="EMBL" id="CP063164">
    <property type="protein sequence ID" value="QOR62333.1"/>
    <property type="molecule type" value="Genomic_DNA"/>
</dbReference>
<sequence>MTKNILLITDGKPGHENISRGIVETIRKHQDINLIEVNATLRSSLFKRLIKNILNQSNIWQGRKLFIDIFYKGRVIPQKIDCDLIVSTGGATSFLNVMLSRYLKCPNIYCSSLRGLKHTLFTYLVSLDENHYDNEIIVDVAPLVLPTDALKLELFRRENSIDERERIWSILIGGPTKDYPFSADDIEQMMAGMIALAKRERAKLCVTTSRRTTVEMEKKLYDIFKQEKNTIKKYVLYNQKPEKVMGMFLAAAERVFVTEDSGSMITEAVLSKKPVYTIRTDNAHPRGIYKKFMDKLIKNKMVISVEIDGIPLIRPDEVTVCLKESPAEKVYDKIKHLLED</sequence>
<dbReference type="Gene3D" id="3.40.50.2000">
    <property type="entry name" value="Glycogen Phosphorylase B"/>
    <property type="match status" value="1"/>
</dbReference>
<gene>
    <name evidence="1" type="ORF">IMZ28_02330</name>
</gene>
<dbReference type="Pfam" id="PF06258">
    <property type="entry name" value="Mito_fiss_Elm1"/>
    <property type="match status" value="1"/>
</dbReference>
<evidence type="ECO:0000313" key="1">
    <source>
        <dbReference type="EMBL" id="QOR62333.1"/>
    </source>
</evidence>
<organism evidence="1 2">
    <name type="scientific">Sulfurovum indicum</name>
    <dbReference type="NCBI Taxonomy" id="2779528"/>
    <lineage>
        <taxon>Bacteria</taxon>
        <taxon>Pseudomonadati</taxon>
        <taxon>Campylobacterota</taxon>
        <taxon>Epsilonproteobacteria</taxon>
        <taxon>Campylobacterales</taxon>
        <taxon>Sulfurovaceae</taxon>
        <taxon>Sulfurovum</taxon>
    </lineage>
</organism>
<dbReference type="AlphaFoldDB" id="A0A7M1S4K5"/>